<keyword evidence="5" id="KW-0472">Membrane</keyword>
<organism evidence="7 8">
    <name type="scientific">Dillenia turbinata</name>
    <dbReference type="NCBI Taxonomy" id="194707"/>
    <lineage>
        <taxon>Eukaryota</taxon>
        <taxon>Viridiplantae</taxon>
        <taxon>Streptophyta</taxon>
        <taxon>Embryophyta</taxon>
        <taxon>Tracheophyta</taxon>
        <taxon>Spermatophyta</taxon>
        <taxon>Magnoliopsida</taxon>
        <taxon>eudicotyledons</taxon>
        <taxon>Gunneridae</taxon>
        <taxon>Pentapetalae</taxon>
        <taxon>Dilleniales</taxon>
        <taxon>Dilleniaceae</taxon>
        <taxon>Dillenia</taxon>
    </lineage>
</organism>
<dbReference type="PANTHER" id="PTHR10426:SF68">
    <property type="entry name" value="OS07G0614000 PROTEIN"/>
    <property type="match status" value="1"/>
</dbReference>
<dbReference type="GO" id="GO:0005773">
    <property type="term" value="C:vacuole"/>
    <property type="evidence" value="ECO:0007669"/>
    <property type="project" value="UniProtKB-SubCell"/>
</dbReference>
<proteinExistence type="inferred from homology"/>
<dbReference type="InterPro" id="IPR018119">
    <property type="entry name" value="Strictosidine_synth_cons-reg"/>
</dbReference>
<accession>A0AAN8ZNX3</accession>
<feature type="transmembrane region" description="Helical" evidence="5">
    <location>
        <begin position="6"/>
        <end position="27"/>
    </location>
</feature>
<dbReference type="InterPro" id="IPR011042">
    <property type="entry name" value="6-blade_b-propeller_TolB-like"/>
</dbReference>
<dbReference type="Gene3D" id="2.120.10.30">
    <property type="entry name" value="TolB, C-terminal domain"/>
    <property type="match status" value="1"/>
</dbReference>
<comment type="similarity">
    <text evidence="2">Belongs to the strictosidine synthase family.</text>
</comment>
<protein>
    <submittedName>
        <fullName evidence="7">Strictosidine synthase, conserved region</fullName>
    </submittedName>
</protein>
<dbReference type="GO" id="GO:0012505">
    <property type="term" value="C:endomembrane system"/>
    <property type="evidence" value="ECO:0007669"/>
    <property type="project" value="TreeGrafter"/>
</dbReference>
<evidence type="ECO:0000256" key="2">
    <source>
        <dbReference type="ARBA" id="ARBA00009191"/>
    </source>
</evidence>
<dbReference type="AlphaFoldDB" id="A0AAN8ZNX3"/>
<sequence>MPILRISAFLGFILATLLAFIIQIFIFSPISPHPLQIPPPAYPTPLPTSYDLQGLFKVDEGGVTLVASHVNGSKIWFADDVIEASDGMVYFSVASTKFGLHDWYLDMLEAKPHGQLLKYDPTSKVTSILIDDLGFANGVTLSKDQDFVVVCETWKYRCLKHWLKGGNKGETQVFVDNLPGAPDNINLSPDGSFWIALLKLTSDGLEFVHNSPILKRLLASHPSLLERLIGIHTKATAVNVAEDGRILRQFDDPDGTVMSFVTSALEYEDHLYLGSLDTNFVGKLPLKKE</sequence>
<feature type="domain" description="Strictosidine synthase conserved region" evidence="6">
    <location>
        <begin position="83"/>
        <end position="165"/>
    </location>
</feature>
<evidence type="ECO:0000256" key="4">
    <source>
        <dbReference type="ARBA" id="ARBA00023180"/>
    </source>
</evidence>
<keyword evidence="3" id="KW-0926">Vacuole</keyword>
<comment type="subcellular location">
    <subcellularLocation>
        <location evidence="1">Vacuole</location>
    </subcellularLocation>
</comment>
<evidence type="ECO:0000256" key="3">
    <source>
        <dbReference type="ARBA" id="ARBA00022554"/>
    </source>
</evidence>
<keyword evidence="5" id="KW-1133">Transmembrane helix</keyword>
<dbReference type="SUPFAM" id="SSF63829">
    <property type="entry name" value="Calcium-dependent phosphotriesterase"/>
    <property type="match status" value="1"/>
</dbReference>
<dbReference type="EMBL" id="JBAMMX010000004">
    <property type="protein sequence ID" value="KAK6941283.1"/>
    <property type="molecule type" value="Genomic_DNA"/>
</dbReference>
<keyword evidence="8" id="KW-1185">Reference proteome</keyword>
<dbReference type="PANTHER" id="PTHR10426">
    <property type="entry name" value="STRICTOSIDINE SYNTHASE-RELATED"/>
    <property type="match status" value="1"/>
</dbReference>
<reference evidence="7 8" key="1">
    <citation type="submission" date="2023-12" db="EMBL/GenBank/DDBJ databases">
        <title>A high-quality genome assembly for Dillenia turbinata (Dilleniales).</title>
        <authorList>
            <person name="Chanderbali A."/>
        </authorList>
    </citation>
    <scope>NUCLEOTIDE SEQUENCE [LARGE SCALE GENOMIC DNA]</scope>
    <source>
        <strain evidence="7">LSX21</strain>
        <tissue evidence="7">Leaf</tissue>
    </source>
</reference>
<comment type="caution">
    <text evidence="7">The sequence shown here is derived from an EMBL/GenBank/DDBJ whole genome shotgun (WGS) entry which is preliminary data.</text>
</comment>
<evidence type="ECO:0000313" key="8">
    <source>
        <dbReference type="Proteomes" id="UP001370490"/>
    </source>
</evidence>
<keyword evidence="4" id="KW-0325">Glycoprotein</keyword>
<gene>
    <name evidence="7" type="ORF">RJ641_026660</name>
</gene>
<dbReference type="Pfam" id="PF03088">
    <property type="entry name" value="Str_synth"/>
    <property type="match status" value="1"/>
</dbReference>
<dbReference type="Proteomes" id="UP001370490">
    <property type="component" value="Unassembled WGS sequence"/>
</dbReference>
<evidence type="ECO:0000256" key="5">
    <source>
        <dbReference type="SAM" id="Phobius"/>
    </source>
</evidence>
<evidence type="ECO:0000259" key="6">
    <source>
        <dbReference type="Pfam" id="PF03088"/>
    </source>
</evidence>
<evidence type="ECO:0000313" key="7">
    <source>
        <dbReference type="EMBL" id="KAK6941283.1"/>
    </source>
</evidence>
<evidence type="ECO:0000256" key="1">
    <source>
        <dbReference type="ARBA" id="ARBA00004116"/>
    </source>
</evidence>
<dbReference type="GO" id="GO:0016787">
    <property type="term" value="F:hydrolase activity"/>
    <property type="evidence" value="ECO:0007669"/>
    <property type="project" value="TreeGrafter"/>
</dbReference>
<keyword evidence="5" id="KW-0812">Transmembrane</keyword>
<name>A0AAN8ZNX3_9MAGN</name>